<evidence type="ECO:0000313" key="3">
    <source>
        <dbReference type="Proteomes" id="UP000228535"/>
    </source>
</evidence>
<dbReference type="Gene3D" id="3.30.70.1290">
    <property type="entry name" value="Transposase IS200-like"/>
    <property type="match status" value="1"/>
</dbReference>
<dbReference type="Proteomes" id="UP000228535">
    <property type="component" value="Unassembled WGS sequence"/>
</dbReference>
<dbReference type="PANTHER" id="PTHR36966">
    <property type="entry name" value="REP-ASSOCIATED TYROSINE TRANSPOSASE"/>
    <property type="match status" value="1"/>
</dbReference>
<comment type="caution">
    <text evidence="2">The sequence shown here is derived from an EMBL/GenBank/DDBJ whole genome shotgun (WGS) entry which is preliminary data.</text>
</comment>
<keyword evidence="3" id="KW-1185">Reference proteome</keyword>
<accession>A0A2M9BQV9</accession>
<dbReference type="InterPro" id="IPR002686">
    <property type="entry name" value="Transposase_17"/>
</dbReference>
<sequence>MRLYIVLSMATELYHDKYRVASARLRGYDYGQNGAYFVTICTQHRTRFFGDIIVPDHDWDRAYLHPTPVAALVTAAWQQIPQRFPFVLLDAFILMPDHLHGLLLFDKPTEPTPPLHYENRFTPQRDNLAAILRGFKAGTTAQARRAGLPLTWQPRYHDRVVRSSQELDKIRHYIVTNPARWQHEQSGEEGLFR</sequence>
<dbReference type="AlphaFoldDB" id="A0A2M9BQV9"/>
<dbReference type="PANTHER" id="PTHR36966:SF1">
    <property type="entry name" value="REP-ASSOCIATED TYROSINE TRANSPOSASE"/>
    <property type="match status" value="1"/>
</dbReference>
<dbReference type="GO" id="GO:0006313">
    <property type="term" value="P:DNA transposition"/>
    <property type="evidence" value="ECO:0007669"/>
    <property type="project" value="InterPro"/>
</dbReference>
<dbReference type="InterPro" id="IPR052715">
    <property type="entry name" value="RAYT_transposase"/>
</dbReference>
<dbReference type="InterPro" id="IPR036515">
    <property type="entry name" value="Transposase_17_sf"/>
</dbReference>
<evidence type="ECO:0000259" key="1">
    <source>
        <dbReference type="SMART" id="SM01321"/>
    </source>
</evidence>
<dbReference type="GO" id="GO:0004803">
    <property type="term" value="F:transposase activity"/>
    <property type="evidence" value="ECO:0007669"/>
    <property type="project" value="InterPro"/>
</dbReference>
<gene>
    <name evidence="2" type="ORF">CLV45_1717</name>
</gene>
<dbReference type="SUPFAM" id="SSF143422">
    <property type="entry name" value="Transposase IS200-like"/>
    <property type="match status" value="1"/>
</dbReference>
<evidence type="ECO:0000313" key="2">
    <source>
        <dbReference type="EMBL" id="PJJ60292.1"/>
    </source>
</evidence>
<reference evidence="2 3" key="1">
    <citation type="submission" date="2017-11" db="EMBL/GenBank/DDBJ databases">
        <title>Genomic Encyclopedia of Archaeal and Bacterial Type Strains, Phase II (KMG-II): From Individual Species to Whole Genera.</title>
        <authorList>
            <person name="Goeker M."/>
        </authorList>
    </citation>
    <scope>NUCLEOTIDE SEQUENCE [LARGE SCALE GENOMIC DNA]</scope>
    <source>
        <strain evidence="2 3">DSM 11115</strain>
    </source>
</reference>
<name>A0A2M9BQV9_9BACT</name>
<protein>
    <recommendedName>
        <fullName evidence="1">Transposase IS200-like domain-containing protein</fullName>
    </recommendedName>
</protein>
<proteinExistence type="predicted"/>
<dbReference type="SMART" id="SM01321">
    <property type="entry name" value="Y1_Tnp"/>
    <property type="match status" value="1"/>
</dbReference>
<organism evidence="2 3">
    <name type="scientific">Hymenobacter chitinivorans DSM 11115</name>
    <dbReference type="NCBI Taxonomy" id="1121954"/>
    <lineage>
        <taxon>Bacteria</taxon>
        <taxon>Pseudomonadati</taxon>
        <taxon>Bacteroidota</taxon>
        <taxon>Cytophagia</taxon>
        <taxon>Cytophagales</taxon>
        <taxon>Hymenobacteraceae</taxon>
        <taxon>Hymenobacter</taxon>
    </lineage>
</organism>
<dbReference type="EMBL" id="PGFA01000001">
    <property type="protein sequence ID" value="PJJ60292.1"/>
    <property type="molecule type" value="Genomic_DNA"/>
</dbReference>
<dbReference type="GO" id="GO:0043565">
    <property type="term" value="F:sequence-specific DNA binding"/>
    <property type="evidence" value="ECO:0007669"/>
    <property type="project" value="TreeGrafter"/>
</dbReference>
<feature type="domain" description="Transposase IS200-like" evidence="1">
    <location>
        <begin position="31"/>
        <end position="177"/>
    </location>
</feature>